<feature type="compositionally biased region" description="Basic and acidic residues" evidence="1">
    <location>
        <begin position="123"/>
        <end position="132"/>
    </location>
</feature>
<comment type="caution">
    <text evidence="2">The sequence shown here is derived from an EMBL/GenBank/DDBJ whole genome shotgun (WGS) entry which is preliminary data.</text>
</comment>
<dbReference type="GO" id="GO:0003676">
    <property type="term" value="F:nucleic acid binding"/>
    <property type="evidence" value="ECO:0007669"/>
    <property type="project" value="InterPro"/>
</dbReference>
<feature type="compositionally biased region" description="Basic and acidic residues" evidence="1">
    <location>
        <begin position="1"/>
        <end position="17"/>
    </location>
</feature>
<feature type="region of interest" description="Disordered" evidence="1">
    <location>
        <begin position="88"/>
        <end position="221"/>
    </location>
</feature>
<feature type="compositionally biased region" description="Basic and acidic residues" evidence="1">
    <location>
        <begin position="171"/>
        <end position="221"/>
    </location>
</feature>
<dbReference type="InterPro" id="IPR012677">
    <property type="entry name" value="Nucleotide-bd_a/b_plait_sf"/>
</dbReference>
<protein>
    <recommendedName>
        <fullName evidence="4">RRM domain-containing protein</fullName>
    </recommendedName>
</protein>
<dbReference type="AlphaFoldDB" id="A0A9Q0J253"/>
<accession>A0A9Q0J253</accession>
<feature type="compositionally biased region" description="Basic and acidic residues" evidence="1">
    <location>
        <begin position="98"/>
        <end position="109"/>
    </location>
</feature>
<dbReference type="SUPFAM" id="SSF54928">
    <property type="entry name" value="RNA-binding domain, RBD"/>
    <property type="match status" value="1"/>
</dbReference>
<name>A0A9Q0J253_9ROSI</name>
<dbReference type="InterPro" id="IPR039884">
    <property type="entry name" value="R3HC1/R3HCL"/>
</dbReference>
<reference evidence="2" key="2">
    <citation type="journal article" date="2023" name="Plants (Basel)">
        <title>Annotation of the Turnera subulata (Passifloraceae) Draft Genome Reveals the S-Locus Evolved after the Divergence of Turneroideae from Passifloroideae in a Stepwise Manner.</title>
        <authorList>
            <person name="Henning P.M."/>
            <person name="Roalson E.H."/>
            <person name="Mir W."/>
            <person name="McCubbin A.G."/>
            <person name="Shore J.S."/>
        </authorList>
    </citation>
    <scope>NUCLEOTIDE SEQUENCE</scope>
    <source>
        <strain evidence="2">F60SS</strain>
    </source>
</reference>
<organism evidence="2 3">
    <name type="scientific">Turnera subulata</name>
    <dbReference type="NCBI Taxonomy" id="218843"/>
    <lineage>
        <taxon>Eukaryota</taxon>
        <taxon>Viridiplantae</taxon>
        <taxon>Streptophyta</taxon>
        <taxon>Embryophyta</taxon>
        <taxon>Tracheophyta</taxon>
        <taxon>Spermatophyta</taxon>
        <taxon>Magnoliopsida</taxon>
        <taxon>eudicotyledons</taxon>
        <taxon>Gunneridae</taxon>
        <taxon>Pentapetalae</taxon>
        <taxon>rosids</taxon>
        <taxon>fabids</taxon>
        <taxon>Malpighiales</taxon>
        <taxon>Passifloraceae</taxon>
        <taxon>Turnera</taxon>
    </lineage>
</organism>
<keyword evidence="3" id="KW-1185">Reference proteome</keyword>
<feature type="region of interest" description="Disordered" evidence="1">
    <location>
        <begin position="237"/>
        <end position="307"/>
    </location>
</feature>
<dbReference type="PANTHER" id="PTHR21678">
    <property type="entry name" value="GROWTH INHIBITION AND DIFFERENTIATION RELATED PROTEIN 88"/>
    <property type="match status" value="1"/>
</dbReference>
<dbReference type="OrthoDB" id="5418203at2759"/>
<dbReference type="Proteomes" id="UP001141552">
    <property type="component" value="Unassembled WGS sequence"/>
</dbReference>
<proteinExistence type="predicted"/>
<feature type="region of interest" description="Disordered" evidence="1">
    <location>
        <begin position="1"/>
        <end position="27"/>
    </location>
</feature>
<reference evidence="2" key="1">
    <citation type="submission" date="2022-02" db="EMBL/GenBank/DDBJ databases">
        <authorList>
            <person name="Henning P.M."/>
            <person name="McCubbin A.G."/>
            <person name="Shore J.S."/>
        </authorList>
    </citation>
    <scope>NUCLEOTIDE SEQUENCE</scope>
    <source>
        <strain evidence="2">F60SS</strain>
        <tissue evidence="2">Leaves</tissue>
    </source>
</reference>
<evidence type="ECO:0008006" key="4">
    <source>
        <dbReference type="Google" id="ProtNLM"/>
    </source>
</evidence>
<evidence type="ECO:0000313" key="2">
    <source>
        <dbReference type="EMBL" id="KAJ4826816.1"/>
    </source>
</evidence>
<dbReference type="PANTHER" id="PTHR21678:SF0">
    <property type="entry name" value="C3H1-TYPE DOMAIN-CONTAINING PROTEIN"/>
    <property type="match status" value="1"/>
</dbReference>
<evidence type="ECO:0000313" key="3">
    <source>
        <dbReference type="Proteomes" id="UP001141552"/>
    </source>
</evidence>
<dbReference type="Gene3D" id="3.30.70.330">
    <property type="match status" value="1"/>
</dbReference>
<gene>
    <name evidence="2" type="ORF">Tsubulata_016036</name>
</gene>
<sequence length="452" mass="50529">MEMAEEKEANGHRKPTEENWSEAAEDLVAAGDTEAAISLLEAVVSKLENQPPPLELASALTELAKLYSSKHFSLKSDDLLSRASLIRERASLHSGPSGDKEDARRDLKGDSASVRDGSSADGYSEKLSKPLDDACPGNGSSDDDWESLADRPANELLSTQCLPPVENVSLEDTKVVTSKTHEMGRFSFKKHEAYSDRPSDTSVTDDKGDDKLCKRKQQREELKQDWEDIADRAPNELLSSQCLPSPSNVSLEVSKGQTPKRRGRGQFSYKKQELYSDSPLDRHFDDDAEDEDSCGRKQQNTESKHSKYGTRHVLVLADFPPSTNTMQLEKLFEGFKDRGFSIRWVNDTVALAVFRTPSVAQEARDFLQCPFTVRILDEDDILLGSVSTRDLEPPRQRPQTSARTAQRLIAHAMGLKMPATNFGSKELKTQEEARKNRIVTRQKLREDAWGDD</sequence>
<dbReference type="EMBL" id="JAKUCV010006577">
    <property type="protein sequence ID" value="KAJ4826816.1"/>
    <property type="molecule type" value="Genomic_DNA"/>
</dbReference>
<feature type="compositionally biased region" description="Basic and acidic residues" evidence="1">
    <location>
        <begin position="270"/>
        <end position="285"/>
    </location>
</feature>
<evidence type="ECO:0000256" key="1">
    <source>
        <dbReference type="SAM" id="MobiDB-lite"/>
    </source>
</evidence>
<dbReference type="InterPro" id="IPR035979">
    <property type="entry name" value="RBD_domain_sf"/>
</dbReference>
<feature type="compositionally biased region" description="Polar residues" evidence="1">
    <location>
        <begin position="237"/>
        <end position="257"/>
    </location>
</feature>